<evidence type="ECO:0000259" key="12">
    <source>
        <dbReference type="SMART" id="SM00387"/>
    </source>
</evidence>
<evidence type="ECO:0000256" key="5">
    <source>
        <dbReference type="ARBA" id="ARBA00022840"/>
    </source>
</evidence>
<feature type="binding site" evidence="11">
    <location>
        <position position="82"/>
    </location>
    <ligand>
        <name>ATP</name>
        <dbReference type="ChEBI" id="CHEBI:30616"/>
    </ligand>
</feature>
<dbReference type="HAMAP" id="MF_00505">
    <property type="entry name" value="HSP90"/>
    <property type="match status" value="1"/>
</dbReference>
<evidence type="ECO:0000256" key="6">
    <source>
        <dbReference type="ARBA" id="ARBA00023016"/>
    </source>
</evidence>
<dbReference type="Gene3D" id="3.30.230.80">
    <property type="match status" value="1"/>
</dbReference>
<evidence type="ECO:0000313" key="13">
    <source>
        <dbReference type="EMBL" id="MBA5608101.1"/>
    </source>
</evidence>
<evidence type="ECO:0000256" key="9">
    <source>
        <dbReference type="ARBA" id="ARBA00070675"/>
    </source>
</evidence>
<dbReference type="SMART" id="SM00387">
    <property type="entry name" value="HATPase_c"/>
    <property type="match status" value="1"/>
</dbReference>
<keyword evidence="6 10" id="KW-0346">Stress response</keyword>
<organism evidence="13 14">
    <name type="scientific">Rugamonas fusca</name>
    <dbReference type="NCBI Taxonomy" id="2758568"/>
    <lineage>
        <taxon>Bacteria</taxon>
        <taxon>Pseudomonadati</taxon>
        <taxon>Pseudomonadota</taxon>
        <taxon>Betaproteobacteria</taxon>
        <taxon>Burkholderiales</taxon>
        <taxon>Oxalobacteraceae</taxon>
        <taxon>Telluria group</taxon>
        <taxon>Rugamonas</taxon>
    </lineage>
</organism>
<feature type="binding site" evidence="11">
    <location>
        <position position="176"/>
    </location>
    <ligand>
        <name>ATP</name>
        <dbReference type="ChEBI" id="CHEBI:30616"/>
    </ligand>
</feature>
<dbReference type="SUPFAM" id="SSF110942">
    <property type="entry name" value="HSP90 C-terminal domain"/>
    <property type="match status" value="1"/>
</dbReference>
<dbReference type="NCBIfam" id="NF003555">
    <property type="entry name" value="PRK05218.1"/>
    <property type="match status" value="1"/>
</dbReference>
<feature type="binding site" evidence="11">
    <location>
        <position position="87"/>
    </location>
    <ligand>
        <name>ATP</name>
        <dbReference type="ChEBI" id="CHEBI:30616"/>
    </ligand>
</feature>
<dbReference type="Pfam" id="PF00183">
    <property type="entry name" value="HSP90"/>
    <property type="match status" value="1"/>
</dbReference>
<dbReference type="FunFam" id="3.30.565.10:FF:000009">
    <property type="entry name" value="Molecular chaperone HtpG"/>
    <property type="match status" value="1"/>
</dbReference>
<accession>A0A7W2ELI7</accession>
<evidence type="ECO:0000256" key="7">
    <source>
        <dbReference type="ARBA" id="ARBA00023186"/>
    </source>
</evidence>
<comment type="caution">
    <text evidence="13">The sequence shown here is derived from an EMBL/GenBank/DDBJ whole genome shotgun (WGS) entry which is preliminary data.</text>
</comment>
<evidence type="ECO:0000256" key="11">
    <source>
        <dbReference type="PIRSR" id="PIRSR002583-1"/>
    </source>
</evidence>
<dbReference type="AlphaFoldDB" id="A0A7W2ELI7"/>
<comment type="similarity">
    <text evidence="2 10">Belongs to the heat shock protein 90 family.</text>
</comment>
<name>A0A7W2ELI7_9BURK</name>
<protein>
    <recommendedName>
        <fullName evidence="9 10">Chaperone protein HtpG</fullName>
    </recommendedName>
    <alternativeName>
        <fullName evidence="10">Heat shock protein HtpG</fullName>
    </alternativeName>
    <alternativeName>
        <fullName evidence="10">High temperature protein G</fullName>
    </alternativeName>
</protein>
<dbReference type="Proteomes" id="UP000566711">
    <property type="component" value="Unassembled WGS sequence"/>
</dbReference>
<dbReference type="SUPFAM" id="SSF55874">
    <property type="entry name" value="ATPase domain of HSP90 chaperone/DNA topoisomerase II/histidine kinase"/>
    <property type="match status" value="1"/>
</dbReference>
<gene>
    <name evidence="10 13" type="primary">htpG</name>
    <name evidence="13" type="ORF">H3H36_22385</name>
</gene>
<evidence type="ECO:0000256" key="2">
    <source>
        <dbReference type="ARBA" id="ARBA00008239"/>
    </source>
</evidence>
<dbReference type="EMBL" id="JACEZS010000025">
    <property type="protein sequence ID" value="MBA5608101.1"/>
    <property type="molecule type" value="Genomic_DNA"/>
</dbReference>
<dbReference type="GO" id="GO:0005524">
    <property type="term" value="F:ATP binding"/>
    <property type="evidence" value="ECO:0007669"/>
    <property type="project" value="UniProtKB-UniRule"/>
</dbReference>
<feature type="binding site" evidence="11">
    <location>
        <position position="36"/>
    </location>
    <ligand>
        <name>ATP</name>
        <dbReference type="ChEBI" id="CHEBI:30616"/>
    </ligand>
</feature>
<dbReference type="Gene3D" id="3.30.565.10">
    <property type="entry name" value="Histidine kinase-like ATPase, C-terminal domain"/>
    <property type="match status" value="1"/>
</dbReference>
<dbReference type="InterPro" id="IPR020568">
    <property type="entry name" value="Ribosomal_Su5_D2-typ_SF"/>
</dbReference>
<proteinExistence type="inferred from homology"/>
<keyword evidence="3 10" id="KW-0963">Cytoplasm</keyword>
<comment type="function">
    <text evidence="8 10">Molecular chaperone. Has ATPase activity.</text>
</comment>
<evidence type="ECO:0000256" key="1">
    <source>
        <dbReference type="ARBA" id="ARBA00004496"/>
    </source>
</evidence>
<dbReference type="GO" id="GO:0051082">
    <property type="term" value="F:unfolded protein binding"/>
    <property type="evidence" value="ECO:0007669"/>
    <property type="project" value="UniProtKB-UniRule"/>
</dbReference>
<comment type="subunit">
    <text evidence="10">Homodimer.</text>
</comment>
<dbReference type="InterPro" id="IPR020575">
    <property type="entry name" value="Hsp90_N"/>
</dbReference>
<keyword evidence="4 10" id="KW-0547">Nucleotide-binding</keyword>
<dbReference type="PRINTS" id="PR00775">
    <property type="entry name" value="HEATSHOCK90"/>
</dbReference>
<evidence type="ECO:0000256" key="3">
    <source>
        <dbReference type="ARBA" id="ARBA00022490"/>
    </source>
</evidence>
<dbReference type="CDD" id="cd16927">
    <property type="entry name" value="HATPase_Hsp90-like"/>
    <property type="match status" value="1"/>
</dbReference>
<dbReference type="GO" id="GO:0016887">
    <property type="term" value="F:ATP hydrolysis activity"/>
    <property type="evidence" value="ECO:0007669"/>
    <property type="project" value="InterPro"/>
</dbReference>
<feature type="binding site" evidence="11">
    <location>
        <position position="40"/>
    </location>
    <ligand>
        <name>ATP</name>
        <dbReference type="ChEBI" id="CHEBI:30616"/>
    </ligand>
</feature>
<evidence type="ECO:0000256" key="10">
    <source>
        <dbReference type="HAMAP-Rule" id="MF_00505"/>
    </source>
</evidence>
<comment type="caution">
    <text evidence="10">Lacks conserved residue(s) required for the propagation of feature annotation.</text>
</comment>
<dbReference type="GO" id="GO:0140662">
    <property type="term" value="F:ATP-dependent protein folding chaperone"/>
    <property type="evidence" value="ECO:0007669"/>
    <property type="project" value="InterPro"/>
</dbReference>
<feature type="region of interest" description="A; substrate-binding" evidence="10">
    <location>
        <begin position="1"/>
        <end position="342"/>
    </location>
</feature>
<keyword evidence="7 10" id="KW-0143">Chaperone</keyword>
<dbReference type="Gene3D" id="3.40.50.11260">
    <property type="match status" value="1"/>
</dbReference>
<dbReference type="Gene3D" id="1.20.120.790">
    <property type="entry name" value="Heat shock protein 90, C-terminal domain"/>
    <property type="match status" value="1"/>
</dbReference>
<feature type="binding site" evidence="11">
    <location>
        <begin position="102"/>
        <end position="103"/>
    </location>
    <ligand>
        <name>ATP</name>
        <dbReference type="ChEBI" id="CHEBI:30616"/>
    </ligand>
</feature>
<reference evidence="13 14" key="1">
    <citation type="submission" date="2020-07" db="EMBL/GenBank/DDBJ databases">
        <title>Novel species isolated from subtropical streams in China.</title>
        <authorList>
            <person name="Lu H."/>
        </authorList>
    </citation>
    <scope>NUCLEOTIDE SEQUENCE [LARGE SCALE GENOMIC DNA]</scope>
    <source>
        <strain evidence="13 14">FT3S</strain>
    </source>
</reference>
<evidence type="ECO:0000256" key="8">
    <source>
        <dbReference type="ARBA" id="ARBA00058590"/>
    </source>
</evidence>
<feature type="binding site" evidence="11">
    <location>
        <position position="101"/>
    </location>
    <ligand>
        <name>ATP</name>
        <dbReference type="ChEBI" id="CHEBI:30616"/>
    </ligand>
</feature>
<dbReference type="InterPro" id="IPR037196">
    <property type="entry name" value="HSP90_C"/>
</dbReference>
<dbReference type="Pfam" id="PF13589">
    <property type="entry name" value="HATPase_c_3"/>
    <property type="match status" value="1"/>
</dbReference>
<sequence>MADNEKQTLGFQAEVKQLLQLMIHSLYSNKEIFLRELVSNASDAADKLRFEAINNDALYGNDHELKIKVSFDKQARTITISDNGIGMNREEAVSHLGTIAKSGTKEFFGKLSGDQQQDAALIGQFGVGFYSGFIVADKITVETRRAGAAANEAVRWESGGEGDYSVETIEKASRGTDIILHLREGEDELLSSWKLKSIIRKYSDHISLPIMMRKEEWDEEKKETVLKDELETINQASALWARNKSDITDEQYAEFYKHVSHDFQAPLTHTHNRVEGRSEYTQLLYIPAKAPFDLWDRNKRSGIKLYVKRVFIMDDAEQLMPTYLRFVKGVIDSADLPLNVSREILQESRDVKVIRDGSTKRVIGMLEELANAEEQDKKDKYATFWKEFGQVLKEGIGEDATNKERLSKLLRFASTHNDSDEQNVSFEQYVARMKEGQDKIYYVTADNYTAAKNSPHLEIFRKKGVEVLLLTDRVDEWMLSFLQDFDGKELVSVAKGGLDLGKLEDEAEKKEHEETESSYKDLVAKMKEALGDKAKDVRVTFRLTDSPACLVADEHELSGNLLRMLKAAGQNAPDSKPILEINPNHPLVTRLKYQDAGSQFNDWAHILFDQALLAEGGSLSDPATFVKRLNEMLLNGAAK</sequence>
<comment type="subcellular location">
    <subcellularLocation>
        <location evidence="1 10">Cytoplasm</location>
    </subcellularLocation>
</comment>
<dbReference type="PANTHER" id="PTHR11528">
    <property type="entry name" value="HEAT SHOCK PROTEIN 90 FAMILY MEMBER"/>
    <property type="match status" value="1"/>
</dbReference>
<dbReference type="SUPFAM" id="SSF54211">
    <property type="entry name" value="Ribosomal protein S5 domain 2-like"/>
    <property type="match status" value="1"/>
</dbReference>
<feature type="region of interest" description="C" evidence="10">
    <location>
        <begin position="564"/>
        <end position="639"/>
    </location>
</feature>
<feature type="binding site" evidence="11">
    <location>
        <begin position="124"/>
        <end position="129"/>
    </location>
    <ligand>
        <name>ATP</name>
        <dbReference type="ChEBI" id="CHEBI:30616"/>
    </ligand>
</feature>
<dbReference type="InterPro" id="IPR003594">
    <property type="entry name" value="HATPase_dom"/>
</dbReference>
<evidence type="ECO:0000256" key="4">
    <source>
        <dbReference type="ARBA" id="ARBA00022741"/>
    </source>
</evidence>
<dbReference type="GO" id="GO:0005737">
    <property type="term" value="C:cytoplasm"/>
    <property type="evidence" value="ECO:0007669"/>
    <property type="project" value="UniProtKB-SubCell"/>
</dbReference>
<evidence type="ECO:0000313" key="14">
    <source>
        <dbReference type="Proteomes" id="UP000566711"/>
    </source>
</evidence>
<dbReference type="PIRSF" id="PIRSF002583">
    <property type="entry name" value="Hsp90"/>
    <property type="match status" value="1"/>
</dbReference>
<dbReference type="InterPro" id="IPR036890">
    <property type="entry name" value="HATPase_C_sf"/>
</dbReference>
<keyword evidence="14" id="KW-1185">Reference proteome</keyword>
<dbReference type="InterPro" id="IPR001404">
    <property type="entry name" value="Hsp90_fam"/>
</dbReference>
<feature type="binding site" evidence="11">
    <location>
        <position position="342"/>
    </location>
    <ligand>
        <name>ATP</name>
        <dbReference type="ChEBI" id="CHEBI:30616"/>
    </ligand>
</feature>
<keyword evidence="5 10" id="KW-0067">ATP-binding</keyword>
<dbReference type="RefSeq" id="WP_182220279.1">
    <property type="nucleotide sequence ID" value="NZ_JACEZS010000025.1"/>
</dbReference>
<dbReference type="FunFam" id="3.30.230.80:FF:000002">
    <property type="entry name" value="Molecular chaperone HtpG"/>
    <property type="match status" value="1"/>
</dbReference>
<dbReference type="InterPro" id="IPR019805">
    <property type="entry name" value="Heat_shock_protein_90_CS"/>
</dbReference>
<dbReference type="PROSITE" id="PS00298">
    <property type="entry name" value="HSP90"/>
    <property type="match status" value="1"/>
</dbReference>
<feature type="domain" description="Histidine kinase/HSP90-like ATPase" evidence="12">
    <location>
        <begin position="29"/>
        <end position="186"/>
    </location>
</feature>